<accession>A0A5M9ZGT8</accession>
<evidence type="ECO:0000256" key="1">
    <source>
        <dbReference type="SAM" id="MobiDB-lite"/>
    </source>
</evidence>
<feature type="compositionally biased region" description="Polar residues" evidence="1">
    <location>
        <begin position="110"/>
        <end position="121"/>
    </location>
</feature>
<reference evidence="4 5" key="1">
    <citation type="journal article" date="2019" name="Syst. Appl. Microbiol.">
        <title>Characterization of Bifidobacterium species in feaces of the Egyptian fruit bat: Description of B. vespertilionis sp. nov. and B. rousetti sp. nov.</title>
        <authorList>
            <person name="Modesto M."/>
            <person name="Satti M."/>
            <person name="Watanabe K."/>
            <person name="Puglisi E."/>
            <person name="Morelli L."/>
            <person name="Huang C.-H."/>
            <person name="Liou J.-S."/>
            <person name="Miyashita M."/>
            <person name="Tamura T."/>
            <person name="Saito S."/>
            <person name="Mori K."/>
            <person name="Huang L."/>
            <person name="Sciavilla P."/>
            <person name="Sandri C."/>
            <person name="Spiezio C."/>
            <person name="Vitali F."/>
            <person name="Cavalieri D."/>
            <person name="Perpetuini G."/>
            <person name="Tofalo R."/>
            <person name="Bonetti A."/>
            <person name="Arita M."/>
            <person name="Mattarelli P."/>
        </authorList>
    </citation>
    <scope>NUCLEOTIDE SEQUENCE [LARGE SCALE GENOMIC DNA]</scope>
    <source>
        <strain evidence="4 5">RST17</strain>
    </source>
</reference>
<dbReference type="Pfam" id="PF04205">
    <property type="entry name" value="FMN_bind"/>
    <property type="match status" value="1"/>
</dbReference>
<comment type="caution">
    <text evidence="4">The sequence shown here is derived from an EMBL/GenBank/DDBJ whole genome shotgun (WGS) entry which is preliminary data.</text>
</comment>
<dbReference type="RefSeq" id="WP_150379998.1">
    <property type="nucleotide sequence ID" value="NZ_RZUH01000010.1"/>
</dbReference>
<sequence length="207" mass="20138">MKTITRAVIAAVAGLAIIGDAFLLFIKPHLAQQAASGTGLSLAGGSGASASNGNGSSSASGNSGTSDGSATDSGSGDSSSTGAGSDSADSSGSSADTDAGANSDTNDDTGNTLKDGTYTSVASPNAYGEIQLQVKVEGGKITTITTVKAPTHGRSQSVNAQAIPELTDRAISAQSSDIQFVSGATETSTAFVNSLQDAINQAQNAGN</sequence>
<dbReference type="Gene3D" id="3.90.1010.20">
    <property type="match status" value="1"/>
</dbReference>
<feature type="compositionally biased region" description="Low complexity" evidence="1">
    <location>
        <begin position="48"/>
        <end position="104"/>
    </location>
</feature>
<organism evidence="4 5">
    <name type="scientific">Bifidobacterium myosotis</name>
    <dbReference type="NCBI Taxonomy" id="1630166"/>
    <lineage>
        <taxon>Bacteria</taxon>
        <taxon>Bacillati</taxon>
        <taxon>Actinomycetota</taxon>
        <taxon>Actinomycetes</taxon>
        <taxon>Bifidobacteriales</taxon>
        <taxon>Bifidobacteriaceae</taxon>
        <taxon>Bifidobacterium</taxon>
    </lineage>
</organism>
<dbReference type="GO" id="GO:0016020">
    <property type="term" value="C:membrane"/>
    <property type="evidence" value="ECO:0007669"/>
    <property type="project" value="InterPro"/>
</dbReference>
<dbReference type="EMBL" id="RZUH01000010">
    <property type="protein sequence ID" value="KAA8826575.1"/>
    <property type="molecule type" value="Genomic_DNA"/>
</dbReference>
<evidence type="ECO:0000256" key="2">
    <source>
        <dbReference type="SAM" id="Phobius"/>
    </source>
</evidence>
<evidence type="ECO:0000313" key="5">
    <source>
        <dbReference type="Proteomes" id="UP000410049"/>
    </source>
</evidence>
<keyword evidence="2" id="KW-0472">Membrane</keyword>
<keyword evidence="2" id="KW-1133">Transmembrane helix</keyword>
<dbReference type="SMART" id="SM00900">
    <property type="entry name" value="FMN_bind"/>
    <property type="match status" value="1"/>
</dbReference>
<name>A0A5M9ZGT8_9BIFI</name>
<evidence type="ECO:0000259" key="3">
    <source>
        <dbReference type="SMART" id="SM00900"/>
    </source>
</evidence>
<proteinExistence type="predicted"/>
<dbReference type="AlphaFoldDB" id="A0A5M9ZGT8"/>
<dbReference type="GO" id="GO:0010181">
    <property type="term" value="F:FMN binding"/>
    <property type="evidence" value="ECO:0007669"/>
    <property type="project" value="InterPro"/>
</dbReference>
<evidence type="ECO:0000313" key="4">
    <source>
        <dbReference type="EMBL" id="KAA8826575.1"/>
    </source>
</evidence>
<feature type="domain" description="FMN-binding" evidence="3">
    <location>
        <begin position="126"/>
        <end position="202"/>
    </location>
</feature>
<feature type="transmembrane region" description="Helical" evidence="2">
    <location>
        <begin position="7"/>
        <end position="26"/>
    </location>
</feature>
<feature type="region of interest" description="Disordered" evidence="1">
    <location>
        <begin position="41"/>
        <end position="121"/>
    </location>
</feature>
<protein>
    <submittedName>
        <fullName evidence="4">FMN-binding protein</fullName>
    </submittedName>
</protein>
<dbReference type="InterPro" id="IPR007329">
    <property type="entry name" value="FMN-bd"/>
</dbReference>
<dbReference type="Proteomes" id="UP000410049">
    <property type="component" value="Unassembled WGS sequence"/>
</dbReference>
<gene>
    <name evidence="4" type="ORF">EMO91_11010</name>
</gene>
<keyword evidence="2" id="KW-0812">Transmembrane</keyword>